<dbReference type="PANTHER" id="PTHR43820">
    <property type="entry name" value="HIGH-AFFINITY BRANCHED-CHAIN AMINO ACID TRANSPORT ATP-BINDING PROTEIN LIVF"/>
    <property type="match status" value="1"/>
</dbReference>
<evidence type="ECO:0000313" key="7">
    <source>
        <dbReference type="EMBL" id="MEQ1409782.1"/>
    </source>
</evidence>
<evidence type="ECO:0000256" key="5">
    <source>
        <dbReference type="ARBA" id="ARBA00022970"/>
    </source>
</evidence>
<feature type="domain" description="ABC transporter" evidence="6">
    <location>
        <begin position="17"/>
        <end position="245"/>
    </location>
</feature>
<name>A0ABV0MD89_9HYPH</name>
<dbReference type="PANTHER" id="PTHR43820:SF4">
    <property type="entry name" value="HIGH-AFFINITY BRANCHED-CHAIN AMINO ACID TRANSPORT ATP-BINDING PROTEIN LIVF"/>
    <property type="match status" value="1"/>
</dbReference>
<dbReference type="PROSITE" id="PS50893">
    <property type="entry name" value="ABC_TRANSPORTER_2"/>
    <property type="match status" value="1"/>
</dbReference>
<evidence type="ECO:0000256" key="4">
    <source>
        <dbReference type="ARBA" id="ARBA00022840"/>
    </source>
</evidence>
<comment type="similarity">
    <text evidence="1">Belongs to the ABC transporter superfamily.</text>
</comment>
<dbReference type="InterPro" id="IPR017871">
    <property type="entry name" value="ABC_transporter-like_CS"/>
</dbReference>
<evidence type="ECO:0000259" key="6">
    <source>
        <dbReference type="PROSITE" id="PS50893"/>
    </source>
</evidence>
<dbReference type="InterPro" id="IPR052156">
    <property type="entry name" value="BCAA_Transport_ATP-bd_LivF"/>
</dbReference>
<organism evidence="7 8">
    <name type="scientific">Neorhizobium phenanthreniclasticum</name>
    <dbReference type="NCBI Taxonomy" id="3157917"/>
    <lineage>
        <taxon>Bacteria</taxon>
        <taxon>Pseudomonadati</taxon>
        <taxon>Pseudomonadota</taxon>
        <taxon>Alphaproteobacteria</taxon>
        <taxon>Hyphomicrobiales</taxon>
        <taxon>Rhizobiaceae</taxon>
        <taxon>Rhizobium/Agrobacterium group</taxon>
        <taxon>Neorhizobium</taxon>
    </lineage>
</organism>
<keyword evidence="2" id="KW-0813">Transport</keyword>
<dbReference type="PROSITE" id="PS00211">
    <property type="entry name" value="ABC_TRANSPORTER_1"/>
    <property type="match status" value="1"/>
</dbReference>
<dbReference type="Pfam" id="PF00005">
    <property type="entry name" value="ABC_tran"/>
    <property type="match status" value="1"/>
</dbReference>
<dbReference type="InterPro" id="IPR027417">
    <property type="entry name" value="P-loop_NTPase"/>
</dbReference>
<dbReference type="SMART" id="SM00382">
    <property type="entry name" value="AAA"/>
    <property type="match status" value="1"/>
</dbReference>
<dbReference type="GO" id="GO:0005524">
    <property type="term" value="F:ATP binding"/>
    <property type="evidence" value="ECO:0007669"/>
    <property type="project" value="UniProtKB-KW"/>
</dbReference>
<proteinExistence type="inferred from homology"/>
<evidence type="ECO:0000256" key="2">
    <source>
        <dbReference type="ARBA" id="ARBA00022448"/>
    </source>
</evidence>
<keyword evidence="4 7" id="KW-0067">ATP-binding</keyword>
<dbReference type="Proteomes" id="UP001496627">
    <property type="component" value="Unassembled WGS sequence"/>
</dbReference>
<evidence type="ECO:0000256" key="3">
    <source>
        <dbReference type="ARBA" id="ARBA00022741"/>
    </source>
</evidence>
<comment type="caution">
    <text evidence="7">The sequence shown here is derived from an EMBL/GenBank/DDBJ whole genome shotgun (WGS) entry which is preliminary data.</text>
</comment>
<dbReference type="SUPFAM" id="SSF52540">
    <property type="entry name" value="P-loop containing nucleoside triphosphate hydrolases"/>
    <property type="match status" value="1"/>
</dbReference>
<dbReference type="InterPro" id="IPR003593">
    <property type="entry name" value="AAA+_ATPase"/>
</dbReference>
<reference evidence="7 8" key="1">
    <citation type="submission" date="2024-05" db="EMBL/GenBank/DDBJ databases">
        <title>Neorhizobium sp. Rsf11, a plant growth promoting and heavy metal resistant PAH-degrader.</title>
        <authorList>
            <person name="Golubev S.N."/>
            <person name="Muratova A.Y."/>
            <person name="Markelova M.I."/>
        </authorList>
    </citation>
    <scope>NUCLEOTIDE SEQUENCE [LARGE SCALE GENOMIC DNA]</scope>
    <source>
        <strain evidence="7 8">Rsf11</strain>
    </source>
</reference>
<keyword evidence="3" id="KW-0547">Nucleotide-binding</keyword>
<dbReference type="EMBL" id="JBEAAL010000059">
    <property type="protein sequence ID" value="MEQ1409782.1"/>
    <property type="molecule type" value="Genomic_DNA"/>
</dbReference>
<sequence length="245" mass="26903">MTAITRINAVKDQTAILSARNLKAWYGESQALHGIDLDIHSGETVALLGRNGAGKTTTLKSITGLMDRRSGEIKIGGKDISRLPLHHIARHGLGFVPEERGIFSGLTVQENLLLPPIVAEGGHTVEEIYALFPNLKERRHSQGTSLSGGEQQMLAIARILRTGIRILLLDEPTEGLAPVIVDRIGDVIIALRKRGITIILVEQNFRFAQRVAERYYVIEHGQVLDQFSAAELPGRQDWLSDVLGV</sequence>
<gene>
    <name evidence="7" type="ORF">ABK249_33305</name>
</gene>
<dbReference type="InterPro" id="IPR003439">
    <property type="entry name" value="ABC_transporter-like_ATP-bd"/>
</dbReference>
<keyword evidence="8" id="KW-1185">Reference proteome</keyword>
<evidence type="ECO:0000313" key="8">
    <source>
        <dbReference type="Proteomes" id="UP001496627"/>
    </source>
</evidence>
<dbReference type="CDD" id="cd03224">
    <property type="entry name" value="ABC_TM1139_LivF_branched"/>
    <property type="match status" value="1"/>
</dbReference>
<keyword evidence="5" id="KW-0029">Amino-acid transport</keyword>
<protein>
    <submittedName>
        <fullName evidence="7">ABC transporter ATP-binding protein</fullName>
    </submittedName>
</protein>
<accession>A0ABV0MD89</accession>
<evidence type="ECO:0000256" key="1">
    <source>
        <dbReference type="ARBA" id="ARBA00005417"/>
    </source>
</evidence>
<dbReference type="Gene3D" id="3.40.50.300">
    <property type="entry name" value="P-loop containing nucleotide triphosphate hydrolases"/>
    <property type="match status" value="1"/>
</dbReference>
<dbReference type="RefSeq" id="WP_210059078.1">
    <property type="nucleotide sequence ID" value="NZ_JBEAAL010000059.1"/>
</dbReference>